<dbReference type="GO" id="GO:0005886">
    <property type="term" value="C:plasma membrane"/>
    <property type="evidence" value="ECO:0007669"/>
    <property type="project" value="UniProtKB-SubCell"/>
</dbReference>
<dbReference type="GeneID" id="9750935"/>
<comment type="catalytic activity">
    <reaction evidence="8">
        <text>GTP + H2O = GDP + phosphate + H(+)</text>
        <dbReference type="Rhea" id="RHEA:19669"/>
        <dbReference type="ChEBI" id="CHEBI:15377"/>
        <dbReference type="ChEBI" id="CHEBI:15378"/>
        <dbReference type="ChEBI" id="CHEBI:37565"/>
        <dbReference type="ChEBI" id="CHEBI:43474"/>
        <dbReference type="ChEBI" id="CHEBI:58189"/>
        <dbReference type="EC" id="3.6.5.4"/>
    </reaction>
</comment>
<feature type="binding site" evidence="8">
    <location>
        <begin position="117"/>
        <end position="124"/>
    </location>
    <ligand>
        <name>GTP</name>
        <dbReference type="ChEBI" id="CHEBI:37565"/>
    </ligand>
</feature>
<reference evidence="10 11" key="1">
    <citation type="journal article" date="2010" name="Stand. Genomic Sci.">
        <title>Complete genome sequence of Vulcanisaeta distributa type strain (IC-017).</title>
        <authorList>
            <person name="Mavromatis K."/>
            <person name="Sikorski J."/>
            <person name="Pabst E."/>
            <person name="Teshima H."/>
            <person name="Lapidus A."/>
            <person name="Lucas S."/>
            <person name="Nolan M."/>
            <person name="Glavina Del Rio T."/>
            <person name="Cheng J.F."/>
            <person name="Bruce D."/>
            <person name="Goodwin L."/>
            <person name="Pitluck S."/>
            <person name="Liolios K."/>
            <person name="Ivanova N."/>
            <person name="Mikhailova N."/>
            <person name="Pati A."/>
            <person name="Chen A."/>
            <person name="Palaniappan K."/>
            <person name="Land M."/>
            <person name="Hauser L."/>
            <person name="Chang Y.J."/>
            <person name="Jeffries C.D."/>
            <person name="Rohde M."/>
            <person name="Spring S."/>
            <person name="Goker M."/>
            <person name="Wirth R."/>
            <person name="Woyke T."/>
            <person name="Bristow J."/>
            <person name="Eisen J.A."/>
            <person name="Markowitz V."/>
            <person name="Hugenholtz P."/>
            <person name="Klenk H.P."/>
            <person name="Kyrpides N.C."/>
        </authorList>
    </citation>
    <scope>NUCLEOTIDE SEQUENCE [LARGE SCALE GENOMIC DNA]</scope>
    <source>
        <strain evidence="11">DSM 14429 / JCM 11212 / NBRC 100878 / IC-017</strain>
    </source>
</reference>
<proteinExistence type="inferred from homology"/>
<gene>
    <name evidence="8" type="primary">ftsY</name>
    <name evidence="10" type="ordered locus">Vdis_0023</name>
</gene>
<comment type="function">
    <text evidence="8">Involved in targeting and insertion of nascent membrane proteins into the cytoplasmic membrane. Acts as a receptor for the complex formed by the signal recognition particle (SRP) and the ribosome-nascent chain (RNC).</text>
</comment>
<feature type="domain" description="SRP54-type proteins GTP-binding" evidence="9">
    <location>
        <begin position="278"/>
        <end position="291"/>
    </location>
</feature>
<dbReference type="RefSeq" id="WP_013335163.1">
    <property type="nucleotide sequence ID" value="NC_014537.1"/>
</dbReference>
<dbReference type="AlphaFoldDB" id="E1QRR3"/>
<dbReference type="OrthoDB" id="372188at2157"/>
<comment type="similarity">
    <text evidence="8">Belongs to the GTP-binding SRP family. FtsY subfamily.</text>
</comment>
<dbReference type="Pfam" id="PF02881">
    <property type="entry name" value="SRP54_N"/>
    <property type="match status" value="1"/>
</dbReference>
<evidence type="ECO:0000256" key="7">
    <source>
        <dbReference type="ARBA" id="ARBA00023170"/>
    </source>
</evidence>
<dbReference type="NCBIfam" id="TIGR00064">
    <property type="entry name" value="ftsY"/>
    <property type="match status" value="1"/>
</dbReference>
<keyword evidence="2 8" id="KW-0963">Cytoplasm</keyword>
<dbReference type="SUPFAM" id="SSF47364">
    <property type="entry name" value="Domain of the SRP/SRP receptor G-proteins"/>
    <property type="match status" value="1"/>
</dbReference>
<evidence type="ECO:0000313" key="11">
    <source>
        <dbReference type="Proteomes" id="UP000006681"/>
    </source>
</evidence>
<dbReference type="SMART" id="SM00382">
    <property type="entry name" value="AAA"/>
    <property type="match status" value="1"/>
</dbReference>
<dbReference type="EMBL" id="CP002100">
    <property type="protein sequence ID" value="ADN49438.1"/>
    <property type="molecule type" value="Genomic_DNA"/>
</dbReference>
<evidence type="ECO:0000256" key="3">
    <source>
        <dbReference type="ARBA" id="ARBA00022741"/>
    </source>
</evidence>
<dbReference type="Gene3D" id="3.40.50.300">
    <property type="entry name" value="P-loop containing nucleotide triphosphate hydrolases"/>
    <property type="match status" value="1"/>
</dbReference>
<dbReference type="InterPro" id="IPR036225">
    <property type="entry name" value="SRP/SRP_N"/>
</dbReference>
<evidence type="ECO:0000256" key="4">
    <source>
        <dbReference type="ARBA" id="ARBA00022801"/>
    </source>
</evidence>
<keyword evidence="5 8" id="KW-0342">GTP-binding</keyword>
<dbReference type="InterPro" id="IPR013822">
    <property type="entry name" value="Signal_recog_particl_SRP54_hlx"/>
</dbReference>
<dbReference type="PANTHER" id="PTHR43134">
    <property type="entry name" value="SIGNAL RECOGNITION PARTICLE RECEPTOR SUBUNIT ALPHA"/>
    <property type="match status" value="1"/>
</dbReference>
<keyword evidence="6 8" id="KW-0472">Membrane</keyword>
<dbReference type="Proteomes" id="UP000006681">
    <property type="component" value="Chromosome"/>
</dbReference>
<dbReference type="HAMAP" id="MF_00920">
    <property type="entry name" value="FtsY"/>
    <property type="match status" value="1"/>
</dbReference>
<evidence type="ECO:0000256" key="8">
    <source>
        <dbReference type="HAMAP-Rule" id="MF_00920"/>
    </source>
</evidence>
<dbReference type="GO" id="GO:0003924">
    <property type="term" value="F:GTPase activity"/>
    <property type="evidence" value="ECO:0007669"/>
    <property type="project" value="UniProtKB-UniRule"/>
</dbReference>
<dbReference type="Pfam" id="PF00448">
    <property type="entry name" value="SRP54"/>
    <property type="match status" value="1"/>
</dbReference>
<dbReference type="GO" id="GO:0005047">
    <property type="term" value="F:signal recognition particle binding"/>
    <property type="evidence" value="ECO:0007669"/>
    <property type="project" value="TreeGrafter"/>
</dbReference>
<dbReference type="GO" id="GO:0005525">
    <property type="term" value="F:GTP binding"/>
    <property type="evidence" value="ECO:0007669"/>
    <property type="project" value="UniProtKB-UniRule"/>
</dbReference>
<keyword evidence="1 8" id="KW-1003">Cell membrane</keyword>
<feature type="binding site" evidence="8">
    <location>
        <begin position="199"/>
        <end position="203"/>
    </location>
    <ligand>
        <name>GTP</name>
        <dbReference type="ChEBI" id="CHEBI:37565"/>
    </ligand>
</feature>
<dbReference type="EC" id="3.6.5.4" evidence="8"/>
<accession>E1QRR3</accession>
<evidence type="ECO:0000256" key="2">
    <source>
        <dbReference type="ARBA" id="ARBA00022490"/>
    </source>
</evidence>
<keyword evidence="3 8" id="KW-0547">Nucleotide-binding</keyword>
<reference evidence="11" key="2">
    <citation type="journal article" date="2010" name="Stand. Genomic Sci.">
        <title>Complete genome sequence of Vulcanisaeta distributa type strain (IC-017T).</title>
        <authorList>
            <person name="Mavromatis K."/>
            <person name="Sikorski J."/>
            <person name="Pabst E."/>
            <person name="Teshima H."/>
            <person name="Lapidus A."/>
            <person name="Lucas S."/>
            <person name="Nolan M."/>
            <person name="Glavina Del Rio T."/>
            <person name="Cheng J."/>
            <person name="Bruce D."/>
            <person name="Goodwin L."/>
            <person name="Pitluck S."/>
            <person name="Liolios K."/>
            <person name="Ivanova N."/>
            <person name="Mikhailova N."/>
            <person name="Pati A."/>
            <person name="Chen A."/>
            <person name="Palaniappan K."/>
            <person name="Land M."/>
            <person name="Hauser L."/>
            <person name="Chang Y."/>
            <person name="Jeffries C."/>
            <person name="Rohde M."/>
            <person name="Spring S."/>
            <person name="Goker M."/>
            <person name="Wirth R."/>
            <person name="Woyke T."/>
            <person name="Bristow J."/>
            <person name="Eisen J."/>
            <person name="Markowitz V."/>
            <person name="Hugenholtz P."/>
            <person name="Klenk H."/>
            <person name="Kyrpides N."/>
        </authorList>
    </citation>
    <scope>NUCLEOTIDE SEQUENCE [LARGE SCALE GENOMIC DNA]</scope>
    <source>
        <strain evidence="11">DSM 14429 / JCM 11212 / NBRC 100878 / IC-017</strain>
    </source>
</reference>
<organism evidence="10 11">
    <name type="scientific">Vulcanisaeta distributa (strain DSM 14429 / JCM 11212 / NBRC 100878 / IC-017)</name>
    <dbReference type="NCBI Taxonomy" id="572478"/>
    <lineage>
        <taxon>Archaea</taxon>
        <taxon>Thermoproteota</taxon>
        <taxon>Thermoprotei</taxon>
        <taxon>Thermoproteales</taxon>
        <taxon>Thermoproteaceae</taxon>
        <taxon>Vulcanisaeta</taxon>
    </lineage>
</organism>
<dbReference type="STRING" id="572478.Vdis_0023"/>
<dbReference type="InterPro" id="IPR000897">
    <property type="entry name" value="SRP54_GTPase_dom"/>
</dbReference>
<dbReference type="PROSITE" id="PS00300">
    <property type="entry name" value="SRP54"/>
    <property type="match status" value="1"/>
</dbReference>
<dbReference type="GO" id="GO:0006614">
    <property type="term" value="P:SRP-dependent cotranslational protein targeting to membrane"/>
    <property type="evidence" value="ECO:0007669"/>
    <property type="project" value="InterPro"/>
</dbReference>
<evidence type="ECO:0000256" key="6">
    <source>
        <dbReference type="ARBA" id="ARBA00023136"/>
    </source>
</evidence>
<dbReference type="eggNOG" id="arCOG01227">
    <property type="taxonomic scope" value="Archaea"/>
</dbReference>
<dbReference type="SUPFAM" id="SSF52540">
    <property type="entry name" value="P-loop containing nucleoside triphosphate hydrolases"/>
    <property type="match status" value="1"/>
</dbReference>
<dbReference type="InterPro" id="IPR004390">
    <property type="entry name" value="SR_rcpt_FtsY"/>
</dbReference>
<feature type="binding site" evidence="8">
    <location>
        <begin position="257"/>
        <end position="260"/>
    </location>
    <ligand>
        <name>GTP</name>
        <dbReference type="ChEBI" id="CHEBI:37565"/>
    </ligand>
</feature>
<comment type="subunit">
    <text evidence="8">Part of the signal recognition particle protein translocation system, which is composed of SRP and FtsY.</text>
</comment>
<sequence>MFDKLKNAFKSLTNTIVNSITTTELSEDKLNEIRDELFMQLVESDVAVDVADAISNAIVNYLRGLKVPRFGDKESVIKNGIIDIMSKLFSDIPDVDFMSEVIRLLQMKKPVVLLFLGPNGYGKTTTIAKITHQLMKRGYTAVWAAADTYRAGAIEQLEGHATKLGVRVIKHGYGSDPAAVAYDAINHAKVRGIDYVMIDTAGRMHTDINLMNELSKIQRVSRPDLSIFIADALLGNEALDIAKYYSKYVKIDGLIVTKVDAYPKGGAILTFLYELKKPIYFLGVGQGYDDLRPFSKAEFFRQLIL</sequence>
<protein>
    <recommendedName>
        <fullName evidence="8">Signal recognition particle receptor FtsY</fullName>
        <shortName evidence="8">SRP receptor</shortName>
        <ecNumber evidence="8">3.6.5.4</ecNumber>
    </recommendedName>
</protein>
<comment type="subcellular location">
    <subcellularLocation>
        <location evidence="8">Cell membrane</location>
        <topology evidence="8">Peripheral membrane protein</topology>
        <orientation evidence="8">Cytoplasmic side</orientation>
    </subcellularLocation>
    <subcellularLocation>
        <location evidence="8">Cytoplasm</location>
    </subcellularLocation>
</comment>
<dbReference type="InterPro" id="IPR003593">
    <property type="entry name" value="AAA+_ATPase"/>
</dbReference>
<keyword evidence="11" id="KW-1185">Reference proteome</keyword>
<dbReference type="KEGG" id="vdi:Vdis_0023"/>
<dbReference type="PANTHER" id="PTHR43134:SF1">
    <property type="entry name" value="SIGNAL RECOGNITION PARTICLE RECEPTOR SUBUNIT ALPHA"/>
    <property type="match status" value="1"/>
</dbReference>
<dbReference type="GO" id="GO:0005737">
    <property type="term" value="C:cytoplasm"/>
    <property type="evidence" value="ECO:0007669"/>
    <property type="project" value="UniProtKB-SubCell"/>
</dbReference>
<evidence type="ECO:0000259" key="9">
    <source>
        <dbReference type="PROSITE" id="PS00300"/>
    </source>
</evidence>
<dbReference type="SMART" id="SM00963">
    <property type="entry name" value="SRP54_N"/>
    <property type="match status" value="1"/>
</dbReference>
<keyword evidence="4 8" id="KW-0378">Hydrolase</keyword>
<evidence type="ECO:0000256" key="1">
    <source>
        <dbReference type="ARBA" id="ARBA00022475"/>
    </source>
</evidence>
<dbReference type="InterPro" id="IPR042101">
    <property type="entry name" value="SRP54_N_sf"/>
</dbReference>
<evidence type="ECO:0000256" key="5">
    <source>
        <dbReference type="ARBA" id="ARBA00023134"/>
    </source>
</evidence>
<dbReference type="Gene3D" id="1.20.120.140">
    <property type="entry name" value="Signal recognition particle SRP54, nucleotide-binding domain"/>
    <property type="match status" value="1"/>
</dbReference>
<evidence type="ECO:0000313" key="10">
    <source>
        <dbReference type="EMBL" id="ADN49438.1"/>
    </source>
</evidence>
<name>E1QRR3_VULDI</name>
<keyword evidence="7 8" id="KW-0675">Receptor</keyword>
<dbReference type="HOGENOM" id="CLU_009301_3_1_2"/>
<dbReference type="SMART" id="SM00962">
    <property type="entry name" value="SRP54"/>
    <property type="match status" value="1"/>
</dbReference>
<dbReference type="InterPro" id="IPR027417">
    <property type="entry name" value="P-loop_NTPase"/>
</dbReference>